<gene>
    <name evidence="1" type="ORF">B2J93_2838</name>
</gene>
<organism evidence="1 2">
    <name type="scientific">Diplocarpon coronariae</name>
    <dbReference type="NCBI Taxonomy" id="2795749"/>
    <lineage>
        <taxon>Eukaryota</taxon>
        <taxon>Fungi</taxon>
        <taxon>Dikarya</taxon>
        <taxon>Ascomycota</taxon>
        <taxon>Pezizomycotina</taxon>
        <taxon>Leotiomycetes</taxon>
        <taxon>Helotiales</taxon>
        <taxon>Drepanopezizaceae</taxon>
        <taxon>Diplocarpon</taxon>
    </lineage>
</organism>
<name>A0A218Z0F8_9HELO</name>
<reference evidence="1 2" key="1">
    <citation type="submission" date="2017-04" db="EMBL/GenBank/DDBJ databases">
        <title>Draft genome sequence of Marssonina coronaria NL1: causal agent of apple blotch.</title>
        <authorList>
            <person name="Cheng Q."/>
        </authorList>
    </citation>
    <scope>NUCLEOTIDE SEQUENCE [LARGE SCALE GENOMIC DNA]</scope>
    <source>
        <strain evidence="1 2">NL1</strain>
    </source>
</reference>
<comment type="caution">
    <text evidence="1">The sequence shown here is derived from an EMBL/GenBank/DDBJ whole genome shotgun (WGS) entry which is preliminary data.</text>
</comment>
<dbReference type="Proteomes" id="UP000242519">
    <property type="component" value="Unassembled WGS sequence"/>
</dbReference>
<evidence type="ECO:0000313" key="1">
    <source>
        <dbReference type="EMBL" id="OWP01428.1"/>
    </source>
</evidence>
<dbReference type="InParanoid" id="A0A218Z0F8"/>
<accession>A0A218Z0F8</accession>
<protein>
    <recommendedName>
        <fullName evidence="3">BTB domain-containing protein</fullName>
    </recommendedName>
</protein>
<sequence length="258" mass="29444">MSSSRANEATTVTRVGNGVPTIEDLGEGCVPALSTSTSAGAKHASQDLYDEECSRKKCRLMYSFEDIIKLQVIPLHSQAPLKVHREFLYSESPGFWPHLNIFSKRIHLIECPDAAKAMCYWMYHGKICVSTSLDNSYFGDANTNYDMGIFRTTLCPRIRYETEGLQNCAIDAMLQRWMERHWYQRQDVLAIGINRYLYENKKAKDLTRKLLDFASDVHDKGLREIVKKGERRYASTSQLIFTGKSSSMSAFLNKAQKV</sequence>
<dbReference type="EMBL" id="MZNU01000279">
    <property type="protein sequence ID" value="OWP01428.1"/>
    <property type="molecule type" value="Genomic_DNA"/>
</dbReference>
<proteinExistence type="predicted"/>
<dbReference type="AlphaFoldDB" id="A0A218Z0F8"/>
<keyword evidence="2" id="KW-1185">Reference proteome</keyword>
<evidence type="ECO:0000313" key="2">
    <source>
        <dbReference type="Proteomes" id="UP000242519"/>
    </source>
</evidence>
<evidence type="ECO:0008006" key="3">
    <source>
        <dbReference type="Google" id="ProtNLM"/>
    </source>
</evidence>